<sequence>HLGATRALKELVPNVRWDDKSIYGVVFSYDSDRIDDILLPMMNAAYELSRDEGWGNVMTGQGSVKAAFKYICKRALGQPHVCLIPHVWRSDAVKKFFGPKNLGPNERRYKRYCRIVSAKVAMPVFLSRPDMVGMYTQFMGGGTCIVLHNVKRGMAFCPPEGES</sequence>
<dbReference type="EMBL" id="LAZR01055332">
    <property type="protein sequence ID" value="KKK76609.1"/>
    <property type="molecule type" value="Genomic_DNA"/>
</dbReference>
<gene>
    <name evidence="1" type="ORF">LCGC14_2861920</name>
</gene>
<feature type="non-terminal residue" evidence="1">
    <location>
        <position position="1"/>
    </location>
</feature>
<evidence type="ECO:0000313" key="1">
    <source>
        <dbReference type="EMBL" id="KKK76609.1"/>
    </source>
</evidence>
<dbReference type="AlphaFoldDB" id="A0A0F9ADP7"/>
<comment type="caution">
    <text evidence="1">The sequence shown here is derived from an EMBL/GenBank/DDBJ whole genome shotgun (WGS) entry which is preliminary data.</text>
</comment>
<accession>A0A0F9ADP7</accession>
<reference evidence="1" key="1">
    <citation type="journal article" date="2015" name="Nature">
        <title>Complex archaea that bridge the gap between prokaryotes and eukaryotes.</title>
        <authorList>
            <person name="Spang A."/>
            <person name="Saw J.H."/>
            <person name="Jorgensen S.L."/>
            <person name="Zaremba-Niedzwiedzka K."/>
            <person name="Martijn J."/>
            <person name="Lind A.E."/>
            <person name="van Eijk R."/>
            <person name="Schleper C."/>
            <person name="Guy L."/>
            <person name="Ettema T.J."/>
        </authorList>
    </citation>
    <scope>NUCLEOTIDE SEQUENCE</scope>
</reference>
<name>A0A0F9ADP7_9ZZZZ</name>
<organism evidence="1">
    <name type="scientific">marine sediment metagenome</name>
    <dbReference type="NCBI Taxonomy" id="412755"/>
    <lineage>
        <taxon>unclassified sequences</taxon>
        <taxon>metagenomes</taxon>
        <taxon>ecological metagenomes</taxon>
    </lineage>
</organism>
<protein>
    <submittedName>
        <fullName evidence="1">Uncharacterized protein</fullName>
    </submittedName>
</protein>
<proteinExistence type="predicted"/>